<dbReference type="Pfam" id="PF13593">
    <property type="entry name" value="SBF_like"/>
    <property type="match status" value="1"/>
</dbReference>
<evidence type="ECO:0000256" key="1">
    <source>
        <dbReference type="SAM" id="Phobius"/>
    </source>
</evidence>
<keyword evidence="1" id="KW-0472">Membrane</keyword>
<keyword evidence="1" id="KW-1133">Transmembrane helix</keyword>
<gene>
    <name evidence="2" type="ORF">MM239_08445</name>
</gene>
<feature type="transmembrane region" description="Helical" evidence="1">
    <location>
        <begin position="12"/>
        <end position="30"/>
    </location>
</feature>
<feature type="transmembrane region" description="Helical" evidence="1">
    <location>
        <begin position="237"/>
        <end position="258"/>
    </location>
</feature>
<dbReference type="PANTHER" id="PTHR18640">
    <property type="entry name" value="SOLUTE CARRIER FAMILY 10 MEMBER 7"/>
    <property type="match status" value="1"/>
</dbReference>
<sequence length="336" mass="37423">MENIFEKLRKVGINNFFFLMIGMIILARFFPEWGTSSAPLPLKSMTEIGIVIIFFFYGVKLNPQKLINDLSNWKLHLVVQSSTFLIFPLIVLILYYVFGEPDSYTWLGVFYLAALPSTVSSSVVMVSIAKGNLPAAIFNASISSIIGIFITPIWMELMLPASAMDFDLTDTFLKLSLQVLVPLIIGLMVHKCLVSWVTKHSKSLKNLDQGIILLIVFTAFAESFAEKMFDGKSALSLFTLGALMVLFFLVMMTVMHFISKGLGFNDEDRIAVLFCGSKKSLVQGAVMGRVMFPDPVIFGVILLPLMMYHALQLLFGTAIAQKMGQRKIKSADLDPV</sequence>
<dbReference type="InterPro" id="IPR016833">
    <property type="entry name" value="Put_Na-Bile_cotransptr"/>
</dbReference>
<feature type="transmembrane region" description="Helical" evidence="1">
    <location>
        <begin position="136"/>
        <end position="155"/>
    </location>
</feature>
<keyword evidence="1" id="KW-0812">Transmembrane</keyword>
<keyword evidence="3" id="KW-1185">Reference proteome</keyword>
<feature type="transmembrane region" description="Helical" evidence="1">
    <location>
        <begin position="104"/>
        <end position="129"/>
    </location>
</feature>
<accession>A0ABS9V091</accession>
<comment type="caution">
    <text evidence="2">The sequence shown here is derived from an EMBL/GenBank/DDBJ whole genome shotgun (WGS) entry which is preliminary data.</text>
</comment>
<dbReference type="PANTHER" id="PTHR18640:SF5">
    <property type="entry name" value="SODIUM_BILE ACID COTRANSPORTER 7"/>
    <property type="match status" value="1"/>
</dbReference>
<dbReference type="Gene3D" id="1.20.1530.20">
    <property type="match status" value="1"/>
</dbReference>
<evidence type="ECO:0000313" key="3">
    <source>
        <dbReference type="Proteomes" id="UP001165489"/>
    </source>
</evidence>
<reference evidence="2" key="1">
    <citation type="submission" date="2022-03" db="EMBL/GenBank/DDBJ databases">
        <title>De novo assembled genomes of Belliella spp. (Cyclobacteriaceae) strains.</title>
        <authorList>
            <person name="Szabo A."/>
            <person name="Korponai K."/>
            <person name="Felfoldi T."/>
        </authorList>
    </citation>
    <scope>NUCLEOTIDE SEQUENCE</scope>
    <source>
        <strain evidence="2">DSM 111904</strain>
    </source>
</reference>
<feature type="transmembrane region" description="Helical" evidence="1">
    <location>
        <begin position="75"/>
        <end position="98"/>
    </location>
</feature>
<dbReference type="PIRSF" id="PIRSF026166">
    <property type="entry name" value="UCP026166"/>
    <property type="match status" value="1"/>
</dbReference>
<dbReference type="Proteomes" id="UP001165489">
    <property type="component" value="Unassembled WGS sequence"/>
</dbReference>
<dbReference type="InterPro" id="IPR038770">
    <property type="entry name" value="Na+/solute_symporter_sf"/>
</dbReference>
<feature type="transmembrane region" description="Helical" evidence="1">
    <location>
        <begin position="175"/>
        <end position="194"/>
    </location>
</feature>
<feature type="transmembrane region" description="Helical" evidence="1">
    <location>
        <begin position="42"/>
        <end position="63"/>
    </location>
</feature>
<protein>
    <submittedName>
        <fullName evidence="2">Bile acid:sodium symporter</fullName>
    </submittedName>
</protein>
<dbReference type="EMBL" id="JAKZGP010000016">
    <property type="protein sequence ID" value="MCH7409420.1"/>
    <property type="molecule type" value="Genomic_DNA"/>
</dbReference>
<dbReference type="RefSeq" id="WP_241347767.1">
    <property type="nucleotide sequence ID" value="NZ_JAKZGP010000016.1"/>
</dbReference>
<evidence type="ECO:0000313" key="2">
    <source>
        <dbReference type="EMBL" id="MCH7409420.1"/>
    </source>
</evidence>
<proteinExistence type="predicted"/>
<organism evidence="2 3">
    <name type="scientific">Belliella filtrata</name>
    <dbReference type="NCBI Taxonomy" id="2923435"/>
    <lineage>
        <taxon>Bacteria</taxon>
        <taxon>Pseudomonadati</taxon>
        <taxon>Bacteroidota</taxon>
        <taxon>Cytophagia</taxon>
        <taxon>Cytophagales</taxon>
        <taxon>Cyclobacteriaceae</taxon>
        <taxon>Belliella</taxon>
    </lineage>
</organism>
<name>A0ABS9V091_9BACT</name>
<feature type="transmembrane region" description="Helical" evidence="1">
    <location>
        <begin position="296"/>
        <end position="320"/>
    </location>
</feature>